<keyword evidence="9" id="KW-1185">Reference proteome</keyword>
<reference evidence="8 9" key="1">
    <citation type="submission" date="2019-08" db="EMBL/GenBank/DDBJ databases">
        <title>In-depth cultivation of the pig gut microbiome towards novel bacterial diversity and tailored functional studies.</title>
        <authorList>
            <person name="Wylensek D."/>
            <person name="Hitch T.C.A."/>
            <person name="Clavel T."/>
        </authorList>
    </citation>
    <scope>NUCLEOTIDE SEQUENCE [LARGE SCALE GENOMIC DNA]</scope>
    <source>
        <strain evidence="8 9">MUC/MUC-530-WT-4D</strain>
    </source>
</reference>
<dbReference type="GO" id="GO:0008652">
    <property type="term" value="P:amino acid biosynthetic process"/>
    <property type="evidence" value="ECO:0007669"/>
    <property type="project" value="UniProtKB-KW"/>
</dbReference>
<evidence type="ECO:0000256" key="7">
    <source>
        <dbReference type="HAMAP-Rule" id="MF_00109"/>
    </source>
</evidence>
<keyword evidence="2 7" id="KW-0808">Transferase</keyword>
<keyword evidence="4 7" id="KW-0418">Kinase</keyword>
<keyword evidence="5 7" id="KW-0067">ATP-binding</keyword>
<dbReference type="GO" id="GO:0009073">
    <property type="term" value="P:aromatic amino acid family biosynthetic process"/>
    <property type="evidence" value="ECO:0007669"/>
    <property type="project" value="UniProtKB-KW"/>
</dbReference>
<evidence type="ECO:0000256" key="4">
    <source>
        <dbReference type="ARBA" id="ARBA00022777"/>
    </source>
</evidence>
<comment type="similarity">
    <text evidence="7">Belongs to the shikimate kinase family.</text>
</comment>
<keyword evidence="3 7" id="KW-0547">Nucleotide-binding</keyword>
<dbReference type="RefSeq" id="WP_154428492.1">
    <property type="nucleotide sequence ID" value="NZ_VUNI01000002.1"/>
</dbReference>
<dbReference type="GO" id="GO:0004765">
    <property type="term" value="F:shikimate kinase activity"/>
    <property type="evidence" value="ECO:0007669"/>
    <property type="project" value="UniProtKB-UniRule"/>
</dbReference>
<evidence type="ECO:0000256" key="3">
    <source>
        <dbReference type="ARBA" id="ARBA00022741"/>
    </source>
</evidence>
<organism evidence="8 9">
    <name type="scientific">Roseburia porci</name>
    <dbReference type="NCBI Taxonomy" id="2605790"/>
    <lineage>
        <taxon>Bacteria</taxon>
        <taxon>Bacillati</taxon>
        <taxon>Bacillota</taxon>
        <taxon>Clostridia</taxon>
        <taxon>Lachnospirales</taxon>
        <taxon>Lachnospiraceae</taxon>
        <taxon>Roseburia</taxon>
    </lineage>
</organism>
<sequence length="177" mass="19866">MEGHNNIVLIGMPGVGKSTVGVILAKVLGYQFVDADLVIQEQEGKLLCEIIEEVGTDGFIEVENRVNAGIEAEHTIIATGGSVVYGKEAMEHLRDIGTVVYLEVPYEILEKRLADIKGRGVVLRDGQTLHDLYLERTPLYEKYAHVRVSEENLNVEQTVEKLIEKLQFLNNNKQKYE</sequence>
<dbReference type="EC" id="2.7.1.71" evidence="7"/>
<dbReference type="InterPro" id="IPR000623">
    <property type="entry name" value="Shikimate_kinase/TSH1"/>
</dbReference>
<feature type="binding site" evidence="7">
    <location>
        <position position="81"/>
    </location>
    <ligand>
        <name>substrate</name>
    </ligand>
</feature>
<comment type="caution">
    <text evidence="7">Lacks conserved residue(s) required for the propagation of feature annotation.</text>
</comment>
<dbReference type="GO" id="GO:0009423">
    <property type="term" value="P:chorismate biosynthetic process"/>
    <property type="evidence" value="ECO:0007669"/>
    <property type="project" value="UniProtKB-UniRule"/>
</dbReference>
<comment type="pathway">
    <text evidence="7">Metabolic intermediate biosynthesis; chorismate biosynthesis; chorismate from D-erythrose 4-phosphate and phosphoenolpyruvate: step 5/7.</text>
</comment>
<feature type="binding site" evidence="7">
    <location>
        <position position="119"/>
    </location>
    <ligand>
        <name>ATP</name>
        <dbReference type="ChEBI" id="CHEBI:30616"/>
    </ligand>
</feature>
<keyword evidence="7" id="KW-0479">Metal-binding</keyword>
<comment type="subcellular location">
    <subcellularLocation>
        <location evidence="7">Cytoplasm</location>
    </subcellularLocation>
</comment>
<dbReference type="Gene3D" id="3.40.50.300">
    <property type="entry name" value="P-loop containing nucleotide triphosphate hydrolases"/>
    <property type="match status" value="1"/>
</dbReference>
<comment type="catalytic activity">
    <reaction evidence="7">
        <text>shikimate + ATP = 3-phosphoshikimate + ADP + H(+)</text>
        <dbReference type="Rhea" id="RHEA:13121"/>
        <dbReference type="ChEBI" id="CHEBI:15378"/>
        <dbReference type="ChEBI" id="CHEBI:30616"/>
        <dbReference type="ChEBI" id="CHEBI:36208"/>
        <dbReference type="ChEBI" id="CHEBI:145989"/>
        <dbReference type="ChEBI" id="CHEBI:456216"/>
        <dbReference type="EC" id="2.7.1.71"/>
    </reaction>
</comment>
<dbReference type="GO" id="GO:0005829">
    <property type="term" value="C:cytosol"/>
    <property type="evidence" value="ECO:0007669"/>
    <property type="project" value="TreeGrafter"/>
</dbReference>
<dbReference type="HAMAP" id="MF_00109">
    <property type="entry name" value="Shikimate_kinase"/>
    <property type="match status" value="1"/>
</dbReference>
<evidence type="ECO:0000256" key="1">
    <source>
        <dbReference type="ARBA" id="ARBA00022605"/>
    </source>
</evidence>
<dbReference type="InterPro" id="IPR031322">
    <property type="entry name" value="Shikimate/glucono_kinase"/>
</dbReference>
<dbReference type="PANTHER" id="PTHR21087">
    <property type="entry name" value="SHIKIMATE KINASE"/>
    <property type="match status" value="1"/>
</dbReference>
<dbReference type="PRINTS" id="PR01100">
    <property type="entry name" value="SHIKIMTKNASE"/>
</dbReference>
<feature type="binding site" evidence="7">
    <location>
        <position position="136"/>
    </location>
    <ligand>
        <name>substrate</name>
    </ligand>
</feature>
<keyword evidence="7" id="KW-0460">Magnesium</keyword>
<evidence type="ECO:0000256" key="6">
    <source>
        <dbReference type="ARBA" id="ARBA00023141"/>
    </source>
</evidence>
<keyword evidence="1 7" id="KW-0028">Amino-acid biosynthesis</keyword>
<protein>
    <recommendedName>
        <fullName evidence="7">Shikimate kinase</fullName>
        <shortName evidence="7">SK</shortName>
        <ecNumber evidence="7">2.7.1.71</ecNumber>
    </recommendedName>
</protein>
<feature type="binding site" evidence="7">
    <location>
        <begin position="14"/>
        <end position="19"/>
    </location>
    <ligand>
        <name>ATP</name>
        <dbReference type="ChEBI" id="CHEBI:30616"/>
    </ligand>
</feature>
<dbReference type="GO" id="GO:0005524">
    <property type="term" value="F:ATP binding"/>
    <property type="evidence" value="ECO:0007669"/>
    <property type="project" value="UniProtKB-UniRule"/>
</dbReference>
<dbReference type="EMBL" id="VUNI01000002">
    <property type="protein sequence ID" value="MST73907.1"/>
    <property type="molecule type" value="Genomic_DNA"/>
</dbReference>
<dbReference type="CDD" id="cd00464">
    <property type="entry name" value="SK"/>
    <property type="match status" value="1"/>
</dbReference>
<dbReference type="GO" id="GO:0000287">
    <property type="term" value="F:magnesium ion binding"/>
    <property type="evidence" value="ECO:0007669"/>
    <property type="project" value="UniProtKB-UniRule"/>
</dbReference>
<evidence type="ECO:0000256" key="2">
    <source>
        <dbReference type="ARBA" id="ARBA00022679"/>
    </source>
</evidence>
<feature type="binding site" evidence="7">
    <location>
        <position position="36"/>
    </location>
    <ligand>
        <name>substrate</name>
    </ligand>
</feature>
<dbReference type="Pfam" id="PF01202">
    <property type="entry name" value="SKI"/>
    <property type="match status" value="1"/>
</dbReference>
<feature type="binding site" evidence="7">
    <location>
        <position position="18"/>
    </location>
    <ligand>
        <name>Mg(2+)</name>
        <dbReference type="ChEBI" id="CHEBI:18420"/>
    </ligand>
</feature>
<comment type="caution">
    <text evidence="8">The sequence shown here is derived from an EMBL/GenBank/DDBJ whole genome shotgun (WGS) entry which is preliminary data.</text>
</comment>
<dbReference type="SUPFAM" id="SSF52540">
    <property type="entry name" value="P-loop containing nucleoside triphosphate hydrolases"/>
    <property type="match status" value="1"/>
</dbReference>
<comment type="function">
    <text evidence="7">Catalyzes the specific phosphorylation of the 3-hydroxyl group of shikimic acid using ATP as a cosubstrate.</text>
</comment>
<dbReference type="UniPathway" id="UPA00053">
    <property type="reaction ID" value="UER00088"/>
</dbReference>
<keyword evidence="7" id="KW-0963">Cytoplasm</keyword>
<comment type="subunit">
    <text evidence="7">Monomer.</text>
</comment>
<name>A0A6L5YNZ2_9FIRM</name>
<proteinExistence type="inferred from homology"/>
<evidence type="ECO:0000313" key="9">
    <source>
        <dbReference type="Proteomes" id="UP000474024"/>
    </source>
</evidence>
<accession>A0A6L5YNZ2</accession>
<evidence type="ECO:0000313" key="8">
    <source>
        <dbReference type="EMBL" id="MST73907.1"/>
    </source>
</evidence>
<dbReference type="Proteomes" id="UP000474024">
    <property type="component" value="Unassembled WGS sequence"/>
</dbReference>
<dbReference type="PANTHER" id="PTHR21087:SF16">
    <property type="entry name" value="SHIKIMATE KINASE 1, CHLOROPLASTIC"/>
    <property type="match status" value="1"/>
</dbReference>
<dbReference type="InterPro" id="IPR027417">
    <property type="entry name" value="P-loop_NTPase"/>
</dbReference>
<dbReference type="AlphaFoldDB" id="A0A6L5YNZ2"/>
<comment type="cofactor">
    <cofactor evidence="7">
        <name>Mg(2+)</name>
        <dbReference type="ChEBI" id="CHEBI:18420"/>
    </cofactor>
    <text evidence="7">Binds 1 Mg(2+) ion per subunit.</text>
</comment>
<gene>
    <name evidence="7" type="primary">aroK</name>
    <name evidence="8" type="ORF">FYJ75_02505</name>
</gene>
<keyword evidence="6 7" id="KW-0057">Aromatic amino acid biosynthesis</keyword>
<evidence type="ECO:0000256" key="5">
    <source>
        <dbReference type="ARBA" id="ARBA00022840"/>
    </source>
</evidence>